<dbReference type="SUPFAM" id="SSF51126">
    <property type="entry name" value="Pectin lyase-like"/>
    <property type="match status" value="1"/>
</dbReference>
<dbReference type="InterPro" id="IPR011050">
    <property type="entry name" value="Pectin_lyase_fold/virulence"/>
</dbReference>
<keyword evidence="4" id="KW-1185">Reference proteome</keyword>
<dbReference type="CDD" id="cd00063">
    <property type="entry name" value="FN3"/>
    <property type="match status" value="1"/>
</dbReference>
<proteinExistence type="predicted"/>
<dbReference type="SUPFAM" id="SSF49265">
    <property type="entry name" value="Fibronectin type III"/>
    <property type="match status" value="1"/>
</dbReference>
<dbReference type="OrthoDB" id="6375827at2"/>
<feature type="chain" id="PRO_5005298745" description="Fibronectin type-III domain-containing protein" evidence="1">
    <location>
        <begin position="27"/>
        <end position="626"/>
    </location>
</feature>
<gene>
    <name evidence="3" type="ORF">XM47_04460</name>
</gene>
<dbReference type="RefSeq" id="WP_048690228.1">
    <property type="nucleotide sequence ID" value="NZ_KQ130484.1"/>
</dbReference>
<dbReference type="InterPro" id="IPR012334">
    <property type="entry name" value="Pectin_lyas_fold"/>
</dbReference>
<comment type="caution">
    <text evidence="3">The sequence shown here is derived from an EMBL/GenBank/DDBJ whole genome shotgun (WGS) entry which is preliminary data.</text>
</comment>
<dbReference type="EMBL" id="LAZL01000005">
    <property type="protein sequence ID" value="KMT66252.1"/>
    <property type="molecule type" value="Genomic_DNA"/>
</dbReference>
<feature type="domain" description="Fibronectin type-III" evidence="2">
    <location>
        <begin position="325"/>
        <end position="417"/>
    </location>
</feature>
<name>A0A0J8GU31_9ALTE</name>
<organism evidence="3 4">
    <name type="scientific">Catenovulum maritimum</name>
    <dbReference type="NCBI Taxonomy" id="1513271"/>
    <lineage>
        <taxon>Bacteria</taxon>
        <taxon>Pseudomonadati</taxon>
        <taxon>Pseudomonadota</taxon>
        <taxon>Gammaproteobacteria</taxon>
        <taxon>Alteromonadales</taxon>
        <taxon>Alteromonadaceae</taxon>
        <taxon>Catenovulum</taxon>
    </lineage>
</organism>
<dbReference type="Pfam" id="PF00041">
    <property type="entry name" value="fn3"/>
    <property type="match status" value="1"/>
</dbReference>
<dbReference type="Gene3D" id="3.40.50.10610">
    <property type="entry name" value="ABC-type transport auxiliary lipoprotein component"/>
    <property type="match status" value="1"/>
</dbReference>
<dbReference type="Gene3D" id="2.160.20.10">
    <property type="entry name" value="Single-stranded right-handed beta-helix, Pectin lyase-like"/>
    <property type="match status" value="1"/>
</dbReference>
<keyword evidence="1" id="KW-0732">Signal</keyword>
<accession>A0A0J8GU31</accession>
<dbReference type="Pfam" id="PF05643">
    <property type="entry name" value="GNA1162-like"/>
    <property type="match status" value="1"/>
</dbReference>
<dbReference type="InterPro" id="IPR008517">
    <property type="entry name" value="GNA1162-like"/>
</dbReference>
<dbReference type="InterPro" id="IPR003961">
    <property type="entry name" value="FN3_dom"/>
</dbReference>
<reference evidence="3 4" key="1">
    <citation type="submission" date="2015-04" db="EMBL/GenBank/DDBJ databases">
        <title>Draft Genome Sequence of the Novel Agar-Digesting Marine Bacterium Q1.</title>
        <authorList>
            <person name="Li Y."/>
            <person name="Li D."/>
            <person name="Chen G."/>
            <person name="Du Z."/>
        </authorList>
    </citation>
    <scope>NUCLEOTIDE SEQUENCE [LARGE SCALE GENOMIC DNA]</scope>
    <source>
        <strain evidence="3 4">Q1</strain>
    </source>
</reference>
<sequence>MLINRTKSLILIIVCFCLMSCAVSNRDTILTTEPLDQVEKLFKDEKKQIELEQDEIPKTIAVLPFNNLTESDGAFEVVRRVIYNHIASKNYHMLHWQAVDDKLSLAGIDLAQAHQMDSAKLADILEVDGVIFGDINHFERIFAGIVTQIKVGVELRFYNRNGQLLWQESDTATSRAGGISVSPIGLLLNAAVATLHLKEENLLRAADDVGRELAKVMPQPKRLATAAGPSISTVIHNGINKTLKYGDLLEVGLQGQAGMRAQVNIEGVGNFDLQEVEPGEYLGKIPVSKKANAKKVVVEGVLMDQQGNISRWLSPFGLVTVDNIAPTAPQNLNAAVNAKAVNLSWQADLTDEIATYQVYLLDTETKQKQLVKSTQETQLSISNLTNFVDYQFDVVALDQAGNQSEVSRITAKPVPDAGFNQYAVLEPNLANVIQENSILSKAQSPYYLNQTTRLNANATLLVEPGVEIIASRNANLTVLGSLKIYGESNALVTVTAADKSGFRQFLALNGQASVMIDYLKVEGADVAITIQAGEASIKNSHFINNQFSAFDISGNARPSIQNCEISGSFTAGMIISGHAIPKINNNKFINNQPFHIQSSSIYEIDASNNKWQPAADSLTVLGKVKY</sequence>
<evidence type="ECO:0000313" key="4">
    <source>
        <dbReference type="Proteomes" id="UP000037600"/>
    </source>
</evidence>
<dbReference type="AlphaFoldDB" id="A0A0J8GU31"/>
<dbReference type="Gene3D" id="2.60.40.10">
    <property type="entry name" value="Immunoglobulins"/>
    <property type="match status" value="1"/>
</dbReference>
<dbReference type="InterPro" id="IPR039448">
    <property type="entry name" value="Beta_helix"/>
</dbReference>
<dbReference type="InterPro" id="IPR013783">
    <property type="entry name" value="Ig-like_fold"/>
</dbReference>
<protein>
    <recommendedName>
        <fullName evidence="2">Fibronectin type-III domain-containing protein</fullName>
    </recommendedName>
</protein>
<dbReference type="Pfam" id="PF13229">
    <property type="entry name" value="Beta_helix"/>
    <property type="match status" value="1"/>
</dbReference>
<dbReference type="SMART" id="SM00060">
    <property type="entry name" value="FN3"/>
    <property type="match status" value="1"/>
</dbReference>
<evidence type="ECO:0000259" key="2">
    <source>
        <dbReference type="PROSITE" id="PS50853"/>
    </source>
</evidence>
<dbReference type="InterPro" id="IPR036116">
    <property type="entry name" value="FN3_sf"/>
</dbReference>
<evidence type="ECO:0000256" key="1">
    <source>
        <dbReference type="SAM" id="SignalP"/>
    </source>
</evidence>
<feature type="signal peptide" evidence="1">
    <location>
        <begin position="1"/>
        <end position="26"/>
    </location>
</feature>
<dbReference type="Proteomes" id="UP000037600">
    <property type="component" value="Unassembled WGS sequence"/>
</dbReference>
<dbReference type="STRING" id="1513271.XM47_04460"/>
<evidence type="ECO:0000313" key="3">
    <source>
        <dbReference type="EMBL" id="KMT66252.1"/>
    </source>
</evidence>
<dbReference type="PROSITE" id="PS50853">
    <property type="entry name" value="FN3"/>
    <property type="match status" value="1"/>
</dbReference>